<name>A0A0C3ESB3_9AGAM</name>
<dbReference type="EMBL" id="KN822004">
    <property type="protein sequence ID" value="KIM70696.1"/>
    <property type="molecule type" value="Genomic_DNA"/>
</dbReference>
<dbReference type="OrthoDB" id="2677429at2759"/>
<reference evidence="2 3" key="1">
    <citation type="submission" date="2014-04" db="EMBL/GenBank/DDBJ databases">
        <authorList>
            <consortium name="DOE Joint Genome Institute"/>
            <person name="Kuo A."/>
            <person name="Kohler A."/>
            <person name="Nagy L.G."/>
            <person name="Floudas D."/>
            <person name="Copeland A."/>
            <person name="Barry K.W."/>
            <person name="Cichocki N."/>
            <person name="Veneault-Fourrey C."/>
            <person name="LaButti K."/>
            <person name="Lindquist E.A."/>
            <person name="Lipzen A."/>
            <person name="Lundell T."/>
            <person name="Morin E."/>
            <person name="Murat C."/>
            <person name="Sun H."/>
            <person name="Tunlid A."/>
            <person name="Henrissat B."/>
            <person name="Grigoriev I.V."/>
            <person name="Hibbett D.S."/>
            <person name="Martin F."/>
            <person name="Nordberg H.P."/>
            <person name="Cantor M.N."/>
            <person name="Hua S.X."/>
        </authorList>
    </citation>
    <scope>NUCLEOTIDE SEQUENCE [LARGE SCALE GENOMIC DNA]</scope>
    <source>
        <strain evidence="2 3">Foug A</strain>
    </source>
</reference>
<evidence type="ECO:0000256" key="1">
    <source>
        <dbReference type="SAM" id="MobiDB-lite"/>
    </source>
</evidence>
<sequence>MLNSGETASGKYENHRPAIKPLDLSVSNPGKKDPNLQNQDPLLISSLKYSETHAHFQSEYFPFQKFIDRAYFLGIQPSALENALSYKTKMVKKELCTIFLDPDGGSNNCIDLAKTVYSPVHMACPPPAADGGARVDARKVEVP</sequence>
<gene>
    <name evidence="2" type="ORF">SCLCIDRAFT_18753</name>
</gene>
<proteinExistence type="predicted"/>
<dbReference type="AlphaFoldDB" id="A0A0C3ESB3"/>
<reference evidence="3" key="2">
    <citation type="submission" date="2015-01" db="EMBL/GenBank/DDBJ databases">
        <title>Evolutionary Origins and Diversification of the Mycorrhizal Mutualists.</title>
        <authorList>
            <consortium name="DOE Joint Genome Institute"/>
            <consortium name="Mycorrhizal Genomics Consortium"/>
            <person name="Kohler A."/>
            <person name="Kuo A."/>
            <person name="Nagy L.G."/>
            <person name="Floudas D."/>
            <person name="Copeland A."/>
            <person name="Barry K.W."/>
            <person name="Cichocki N."/>
            <person name="Veneault-Fourrey C."/>
            <person name="LaButti K."/>
            <person name="Lindquist E.A."/>
            <person name="Lipzen A."/>
            <person name="Lundell T."/>
            <person name="Morin E."/>
            <person name="Murat C."/>
            <person name="Riley R."/>
            <person name="Ohm R."/>
            <person name="Sun H."/>
            <person name="Tunlid A."/>
            <person name="Henrissat B."/>
            <person name="Grigoriev I.V."/>
            <person name="Hibbett D.S."/>
            <person name="Martin F."/>
        </authorList>
    </citation>
    <scope>NUCLEOTIDE SEQUENCE [LARGE SCALE GENOMIC DNA]</scope>
    <source>
        <strain evidence="3">Foug A</strain>
    </source>
</reference>
<accession>A0A0C3ESB3</accession>
<feature type="region of interest" description="Disordered" evidence="1">
    <location>
        <begin position="19"/>
        <end position="38"/>
    </location>
</feature>
<dbReference type="HOGENOM" id="CLU_1807340_0_0_1"/>
<evidence type="ECO:0000313" key="2">
    <source>
        <dbReference type="EMBL" id="KIM70696.1"/>
    </source>
</evidence>
<dbReference type="InParanoid" id="A0A0C3ESB3"/>
<dbReference type="SUPFAM" id="SSF52540">
    <property type="entry name" value="P-loop containing nucleoside triphosphate hydrolases"/>
    <property type="match status" value="1"/>
</dbReference>
<evidence type="ECO:0000313" key="3">
    <source>
        <dbReference type="Proteomes" id="UP000053989"/>
    </source>
</evidence>
<protein>
    <submittedName>
        <fullName evidence="2">Uncharacterized protein</fullName>
    </submittedName>
</protein>
<dbReference type="Proteomes" id="UP000053989">
    <property type="component" value="Unassembled WGS sequence"/>
</dbReference>
<keyword evidence="3" id="KW-1185">Reference proteome</keyword>
<organism evidence="2 3">
    <name type="scientific">Scleroderma citrinum Foug A</name>
    <dbReference type="NCBI Taxonomy" id="1036808"/>
    <lineage>
        <taxon>Eukaryota</taxon>
        <taxon>Fungi</taxon>
        <taxon>Dikarya</taxon>
        <taxon>Basidiomycota</taxon>
        <taxon>Agaricomycotina</taxon>
        <taxon>Agaricomycetes</taxon>
        <taxon>Agaricomycetidae</taxon>
        <taxon>Boletales</taxon>
        <taxon>Sclerodermatineae</taxon>
        <taxon>Sclerodermataceae</taxon>
        <taxon>Scleroderma</taxon>
    </lineage>
</organism>
<dbReference type="InterPro" id="IPR027417">
    <property type="entry name" value="P-loop_NTPase"/>
</dbReference>